<dbReference type="EMBL" id="AP011529">
    <property type="protein sequence ID" value="BAI79708.1"/>
    <property type="molecule type" value="Genomic_DNA"/>
</dbReference>
<organism evidence="2 3">
    <name type="scientific">Deferribacter desulfuricans (strain DSM 14783 / JCM 11476 / NBRC 101012 / SSM1)</name>
    <dbReference type="NCBI Taxonomy" id="639282"/>
    <lineage>
        <taxon>Bacteria</taxon>
        <taxon>Pseudomonadati</taxon>
        <taxon>Deferribacterota</taxon>
        <taxon>Deferribacteres</taxon>
        <taxon>Deferribacterales</taxon>
        <taxon>Deferribacteraceae</taxon>
        <taxon>Deferribacter</taxon>
    </lineage>
</organism>
<dbReference type="STRING" id="639282.DEFDS_0197"/>
<dbReference type="InterPro" id="IPR029063">
    <property type="entry name" value="SAM-dependent_MTases_sf"/>
</dbReference>
<dbReference type="Proteomes" id="UP000001520">
    <property type="component" value="Chromosome"/>
</dbReference>
<gene>
    <name evidence="2" type="ordered locus">DEFDS_0197</name>
</gene>
<accession>D3PAT5</accession>
<sequence>MKMANLIPLSDNKKPFATADGSISFYNIDYKEGYHAKSIGAYTESLHKFVIPSEIGKKCNEKHSIWLLDIFFGLGYNIATTIEFLERKNIESKINIVSIEKDESLIKLVKTYNILWPKKGYSILKKLIDNKSYKNYNLFLIIDDFYRTTKYINCKFDIIYFDPFSISKNPEMWQIPVYKKLYEILDEDGCIVTYSCRDKIRKDFYKVGLIPYETKKLPDAFQPGTVFYKRLRL</sequence>
<dbReference type="PANTHER" id="PTHR39963">
    <property type="entry name" value="SLL0983 PROTEIN"/>
    <property type="match status" value="1"/>
</dbReference>
<feature type="domain" description="MnmC-like methyltransferase" evidence="1">
    <location>
        <begin position="134"/>
        <end position="209"/>
    </location>
</feature>
<proteinExistence type="predicted"/>
<dbReference type="eggNOG" id="COG4121">
    <property type="taxonomic scope" value="Bacteria"/>
</dbReference>
<dbReference type="SUPFAM" id="SSF53335">
    <property type="entry name" value="S-adenosyl-L-methionine-dependent methyltransferases"/>
    <property type="match status" value="1"/>
</dbReference>
<dbReference type="InterPro" id="IPR008471">
    <property type="entry name" value="MnmC-like_methylTransf"/>
</dbReference>
<reference evidence="2 3" key="1">
    <citation type="journal article" date="2010" name="DNA Res.">
        <title>Bacterial lifestyle in a deep-sea hydrothermal vent chimney revealed by the genome sequence of the thermophilic bacterium Deferribacter desulfuricans SSM1.</title>
        <authorList>
            <person name="Takaki Y."/>
            <person name="Shimamura S."/>
            <person name="Nakagawa S."/>
            <person name="Fukuhara Y."/>
            <person name="Horikawa H."/>
            <person name="Ankai A."/>
            <person name="Harada T."/>
            <person name="Hosoyama A."/>
            <person name="Oguchi A."/>
            <person name="Fukui S."/>
            <person name="Fujita N."/>
            <person name="Takami H."/>
            <person name="Takai K."/>
        </authorList>
    </citation>
    <scope>NUCLEOTIDE SEQUENCE [LARGE SCALE GENOMIC DNA]</scope>
    <source>
        <strain evidence="3">DSM 14783 / JCM 11476 / NBRC 101012 / SSM1</strain>
    </source>
</reference>
<evidence type="ECO:0000259" key="1">
    <source>
        <dbReference type="Pfam" id="PF05430"/>
    </source>
</evidence>
<dbReference type="Pfam" id="PF05430">
    <property type="entry name" value="Methyltransf_30"/>
    <property type="match status" value="1"/>
</dbReference>
<dbReference type="Gene3D" id="3.40.50.150">
    <property type="entry name" value="Vaccinia Virus protein VP39"/>
    <property type="match status" value="1"/>
</dbReference>
<dbReference type="AlphaFoldDB" id="D3PAT5"/>
<keyword evidence="3" id="KW-1185">Reference proteome</keyword>
<dbReference type="KEGG" id="ddf:DEFDS_0197"/>
<dbReference type="GO" id="GO:0016645">
    <property type="term" value="F:oxidoreductase activity, acting on the CH-NH group of donors"/>
    <property type="evidence" value="ECO:0007669"/>
    <property type="project" value="InterPro"/>
</dbReference>
<evidence type="ECO:0000313" key="2">
    <source>
        <dbReference type="EMBL" id="BAI79708.1"/>
    </source>
</evidence>
<evidence type="ECO:0000313" key="3">
    <source>
        <dbReference type="Proteomes" id="UP000001520"/>
    </source>
</evidence>
<dbReference type="HOGENOM" id="CLU_061971_0_0_0"/>
<dbReference type="PANTHER" id="PTHR39963:SF1">
    <property type="entry name" value="MNMC-LIKE METHYLTRANSFERASE DOMAIN-CONTAINING PROTEIN"/>
    <property type="match status" value="1"/>
</dbReference>
<name>D3PAT5_DEFDS</name>
<protein>
    <recommendedName>
        <fullName evidence="1">MnmC-like methyltransferase domain-containing protein</fullName>
    </recommendedName>
</protein>